<organism evidence="2 3">
    <name type="scientific">Marasmius crinis-equi</name>
    <dbReference type="NCBI Taxonomy" id="585013"/>
    <lineage>
        <taxon>Eukaryota</taxon>
        <taxon>Fungi</taxon>
        <taxon>Dikarya</taxon>
        <taxon>Basidiomycota</taxon>
        <taxon>Agaricomycotina</taxon>
        <taxon>Agaricomycetes</taxon>
        <taxon>Agaricomycetidae</taxon>
        <taxon>Agaricales</taxon>
        <taxon>Marasmiineae</taxon>
        <taxon>Marasmiaceae</taxon>
        <taxon>Marasmius</taxon>
    </lineage>
</organism>
<reference evidence="2 3" key="1">
    <citation type="submission" date="2024-02" db="EMBL/GenBank/DDBJ databases">
        <title>A draft genome for the cacao thread blight pathogen Marasmius crinis-equi.</title>
        <authorList>
            <person name="Cohen S.P."/>
            <person name="Baruah I.K."/>
            <person name="Amoako-Attah I."/>
            <person name="Bukari Y."/>
            <person name="Meinhardt L.W."/>
            <person name="Bailey B.A."/>
        </authorList>
    </citation>
    <scope>NUCLEOTIDE SEQUENCE [LARGE SCALE GENOMIC DNA]</scope>
    <source>
        <strain evidence="2 3">GH-76</strain>
    </source>
</reference>
<feature type="region of interest" description="Disordered" evidence="1">
    <location>
        <begin position="91"/>
        <end position="110"/>
    </location>
</feature>
<evidence type="ECO:0000313" key="2">
    <source>
        <dbReference type="EMBL" id="KAL0575939.1"/>
    </source>
</evidence>
<sequence>MKKAQKTAAEGDGEEGILNYQTLQEGLKCSPLFHSRGTSVTSAAEPVYLITKDITNKRNSILDDVGDYGGWGESEKANAAAFTRHMPMKEMRESSDLGTNAIVPSSIRNV</sequence>
<dbReference type="Proteomes" id="UP001465976">
    <property type="component" value="Unassembled WGS sequence"/>
</dbReference>
<dbReference type="EMBL" id="JBAHYK010000260">
    <property type="protein sequence ID" value="KAL0575939.1"/>
    <property type="molecule type" value="Genomic_DNA"/>
</dbReference>
<protein>
    <submittedName>
        <fullName evidence="2">Uncharacterized protein</fullName>
    </submittedName>
</protein>
<evidence type="ECO:0000256" key="1">
    <source>
        <dbReference type="SAM" id="MobiDB-lite"/>
    </source>
</evidence>
<name>A0ABR3FL50_9AGAR</name>
<gene>
    <name evidence="2" type="ORF">V5O48_006028</name>
</gene>
<feature type="compositionally biased region" description="Polar residues" evidence="1">
    <location>
        <begin position="96"/>
        <end position="110"/>
    </location>
</feature>
<accession>A0ABR3FL50</accession>
<proteinExistence type="predicted"/>
<comment type="caution">
    <text evidence="2">The sequence shown here is derived from an EMBL/GenBank/DDBJ whole genome shotgun (WGS) entry which is preliminary data.</text>
</comment>
<evidence type="ECO:0000313" key="3">
    <source>
        <dbReference type="Proteomes" id="UP001465976"/>
    </source>
</evidence>
<keyword evidence="3" id="KW-1185">Reference proteome</keyword>